<protein>
    <submittedName>
        <fullName evidence="2">Glyoxalase</fullName>
    </submittedName>
</protein>
<gene>
    <name evidence="2" type="ORF">BSZ19_35695</name>
</gene>
<comment type="caution">
    <text evidence="2">The sequence shown here is derived from an EMBL/GenBank/DDBJ whole genome shotgun (WGS) entry which is preliminary data.</text>
</comment>
<accession>A0A1Y2JG40</accession>
<organism evidence="2 3">
    <name type="scientific">Bradyrhizobium japonicum</name>
    <dbReference type="NCBI Taxonomy" id="375"/>
    <lineage>
        <taxon>Bacteria</taxon>
        <taxon>Pseudomonadati</taxon>
        <taxon>Pseudomonadota</taxon>
        <taxon>Alphaproteobacteria</taxon>
        <taxon>Hyphomicrobiales</taxon>
        <taxon>Nitrobacteraceae</taxon>
        <taxon>Bradyrhizobium</taxon>
    </lineage>
</organism>
<dbReference type="RefSeq" id="WP_085403795.1">
    <property type="nucleotide sequence ID" value="NZ_NAFL01000276.1"/>
</dbReference>
<dbReference type="InterPro" id="IPR004360">
    <property type="entry name" value="Glyas_Fos-R_dOase_dom"/>
</dbReference>
<evidence type="ECO:0000313" key="3">
    <source>
        <dbReference type="Proteomes" id="UP000193335"/>
    </source>
</evidence>
<dbReference type="Pfam" id="PF00903">
    <property type="entry name" value="Glyoxalase"/>
    <property type="match status" value="1"/>
</dbReference>
<dbReference type="PROSITE" id="PS51819">
    <property type="entry name" value="VOC"/>
    <property type="match status" value="1"/>
</dbReference>
<proteinExistence type="predicted"/>
<name>A0A1Y2JG40_BRAJP</name>
<dbReference type="EMBL" id="NAFL01000276">
    <property type="protein sequence ID" value="OSJ26656.1"/>
    <property type="molecule type" value="Genomic_DNA"/>
</dbReference>
<feature type="domain" description="VOC" evidence="1">
    <location>
        <begin position="10"/>
        <end position="135"/>
    </location>
</feature>
<dbReference type="SUPFAM" id="SSF54593">
    <property type="entry name" value="Glyoxalase/Bleomycin resistance protein/Dihydroxybiphenyl dioxygenase"/>
    <property type="match status" value="1"/>
</dbReference>
<dbReference type="InterPro" id="IPR037523">
    <property type="entry name" value="VOC_core"/>
</dbReference>
<dbReference type="Proteomes" id="UP000193335">
    <property type="component" value="Unassembled WGS sequence"/>
</dbReference>
<evidence type="ECO:0000259" key="1">
    <source>
        <dbReference type="PROSITE" id="PS51819"/>
    </source>
</evidence>
<sequence length="140" mass="15462">MQENVPLTIGVDHVGLTVKDLALTRKFFCDCLGWRVVGENPGYPAAFVSDGNAIVTLWQVEDPETCVPFERHRNLGLHHLALKVVDHKALDALHARVAAWPGNEIEFAPERLGKGPKFHFMIREPGGIRIEFACVSPAIG</sequence>
<dbReference type="InterPro" id="IPR029068">
    <property type="entry name" value="Glyas_Bleomycin-R_OHBP_Dase"/>
</dbReference>
<dbReference type="AlphaFoldDB" id="A0A1Y2JG40"/>
<evidence type="ECO:0000313" key="2">
    <source>
        <dbReference type="EMBL" id="OSJ26656.1"/>
    </source>
</evidence>
<dbReference type="Gene3D" id="3.10.180.10">
    <property type="entry name" value="2,3-Dihydroxybiphenyl 1,2-Dioxygenase, domain 1"/>
    <property type="match status" value="1"/>
</dbReference>
<reference evidence="2 3" key="1">
    <citation type="submission" date="2017-03" db="EMBL/GenBank/DDBJ databases">
        <title>Whole genome sequences of fourteen strains of Bradyrhizobium canariense and one strain of Bradyrhizobium japonicum isolated from Lupinus (Papilionoideae: Genisteae) species in Algeria.</title>
        <authorList>
            <person name="Crovadore J."/>
            <person name="Chekireb D."/>
            <person name="Brachmann A."/>
            <person name="Chablais R."/>
            <person name="Cochard B."/>
            <person name="Lefort F."/>
        </authorList>
    </citation>
    <scope>NUCLEOTIDE SEQUENCE [LARGE SCALE GENOMIC DNA]</scope>
    <source>
        <strain evidence="2 3">UBMA197</strain>
    </source>
</reference>